<evidence type="ECO:0000256" key="1">
    <source>
        <dbReference type="ARBA" id="ARBA00004370"/>
    </source>
</evidence>
<accession>A0ABM3N7E8</accession>
<dbReference type="PANTHER" id="PTHR12911:SF8">
    <property type="entry name" value="KLAROID PROTEIN-RELATED"/>
    <property type="match status" value="1"/>
</dbReference>
<keyword evidence="4 6" id="KW-0472">Membrane</keyword>
<sequence length="352" mass="40592">MVMITRSAHRKASQSFSSNDISQNENIPPWCSSGKVAERKPRKVASPSWEIRSSYPLRENIWEYLYEDKSKSLKCGCKRRKRCKQRVKHKSNGKHLLTLVLAVICLCVIASLWMVNKLPQLNWLPQLISNEKITYLTATEDSILVDEECCRKMRYLAVELYRTQKTLSRTLRVRREMMPYAIKIDNRKAVDKGHIADASVTKGRDTIEWGGRLALWGVVPLWRAAPPPDTVLSLRKPTPADCWPFRGSRGEINIELVEQRLIQCISIEHVQPDTAQSAPKEFMVYGILENGTWIIAIHGQYYKKGPAKQYYQTANKNVPLKHLVFRVLSNQGNPTYTCLYRIHVYSIEPKHL</sequence>
<evidence type="ECO:0000259" key="7">
    <source>
        <dbReference type="PROSITE" id="PS51469"/>
    </source>
</evidence>
<proteinExistence type="predicted"/>
<gene>
    <name evidence="9" type="primary">LOC113513309</name>
</gene>
<keyword evidence="2 6" id="KW-0812">Transmembrane</keyword>
<dbReference type="RefSeq" id="XP_052759368.1">
    <property type="nucleotide sequence ID" value="XM_052903408.1"/>
</dbReference>
<dbReference type="PROSITE" id="PS51469">
    <property type="entry name" value="SUN"/>
    <property type="match status" value="1"/>
</dbReference>
<dbReference type="GeneID" id="113513309"/>
<reference evidence="9" key="1">
    <citation type="submission" date="2025-08" db="UniProtKB">
        <authorList>
            <consortium name="RefSeq"/>
        </authorList>
    </citation>
    <scope>IDENTIFICATION</scope>
    <source>
        <tissue evidence="9">Whole larvae</tissue>
    </source>
</reference>
<evidence type="ECO:0000313" key="8">
    <source>
        <dbReference type="Proteomes" id="UP001652740"/>
    </source>
</evidence>
<dbReference type="Pfam" id="PF07738">
    <property type="entry name" value="Sad1_UNC"/>
    <property type="match status" value="1"/>
</dbReference>
<evidence type="ECO:0000256" key="5">
    <source>
        <dbReference type="SAM" id="MobiDB-lite"/>
    </source>
</evidence>
<feature type="domain" description="SUN" evidence="7">
    <location>
        <begin position="187"/>
        <end position="349"/>
    </location>
</feature>
<dbReference type="InterPro" id="IPR045119">
    <property type="entry name" value="SUN1-5"/>
</dbReference>
<dbReference type="Gene3D" id="2.60.120.260">
    <property type="entry name" value="Galactose-binding domain-like"/>
    <property type="match status" value="1"/>
</dbReference>
<feature type="compositionally biased region" description="Polar residues" evidence="5">
    <location>
        <begin position="13"/>
        <end position="22"/>
    </location>
</feature>
<name>A0ABM3N7E8_GALME</name>
<keyword evidence="3 6" id="KW-1133">Transmembrane helix</keyword>
<dbReference type="Proteomes" id="UP001652740">
    <property type="component" value="Unplaced"/>
</dbReference>
<evidence type="ECO:0000256" key="6">
    <source>
        <dbReference type="SAM" id="Phobius"/>
    </source>
</evidence>
<evidence type="ECO:0000256" key="4">
    <source>
        <dbReference type="ARBA" id="ARBA00023136"/>
    </source>
</evidence>
<protein>
    <submittedName>
        <fullName evidence="9">SUN domain-containing protein 3-like</fullName>
    </submittedName>
</protein>
<feature type="transmembrane region" description="Helical" evidence="6">
    <location>
        <begin position="96"/>
        <end position="115"/>
    </location>
</feature>
<comment type="subcellular location">
    <subcellularLocation>
        <location evidence="1">Membrane</location>
    </subcellularLocation>
</comment>
<dbReference type="PANTHER" id="PTHR12911">
    <property type="entry name" value="SAD1/UNC-84-LIKE PROTEIN-RELATED"/>
    <property type="match status" value="1"/>
</dbReference>
<evidence type="ECO:0000256" key="3">
    <source>
        <dbReference type="ARBA" id="ARBA00022989"/>
    </source>
</evidence>
<feature type="region of interest" description="Disordered" evidence="5">
    <location>
        <begin position="1"/>
        <end position="22"/>
    </location>
</feature>
<dbReference type="InterPro" id="IPR012919">
    <property type="entry name" value="SUN_dom"/>
</dbReference>
<evidence type="ECO:0000313" key="9">
    <source>
        <dbReference type="RefSeq" id="XP_052759368.1"/>
    </source>
</evidence>
<keyword evidence="8" id="KW-1185">Reference proteome</keyword>
<evidence type="ECO:0000256" key="2">
    <source>
        <dbReference type="ARBA" id="ARBA00022692"/>
    </source>
</evidence>
<organism evidence="8 9">
    <name type="scientific">Galleria mellonella</name>
    <name type="common">Greater wax moth</name>
    <dbReference type="NCBI Taxonomy" id="7137"/>
    <lineage>
        <taxon>Eukaryota</taxon>
        <taxon>Metazoa</taxon>
        <taxon>Ecdysozoa</taxon>
        <taxon>Arthropoda</taxon>
        <taxon>Hexapoda</taxon>
        <taxon>Insecta</taxon>
        <taxon>Pterygota</taxon>
        <taxon>Neoptera</taxon>
        <taxon>Endopterygota</taxon>
        <taxon>Lepidoptera</taxon>
        <taxon>Glossata</taxon>
        <taxon>Ditrysia</taxon>
        <taxon>Pyraloidea</taxon>
        <taxon>Pyralidae</taxon>
        <taxon>Galleriinae</taxon>
        <taxon>Galleria</taxon>
    </lineage>
</organism>